<dbReference type="Proteomes" id="UP001649230">
    <property type="component" value="Chromosome"/>
</dbReference>
<proteinExistence type="predicted"/>
<gene>
    <name evidence="1" type="ORF">L0M14_16320</name>
</gene>
<name>A0ABY3SC89_9BACL</name>
<dbReference type="RefSeq" id="WP_235117743.1">
    <property type="nucleotide sequence ID" value="NZ_CP090978.1"/>
</dbReference>
<sequence>MSFKGALGEPVTTQLSITVTKLTELLENGGFENGQSPWTVNDTANLSVSGIKFYIADRTVCMLPAERQLAPDLSNPLTEK</sequence>
<dbReference type="EMBL" id="CP090978">
    <property type="protein sequence ID" value="UJF31397.1"/>
    <property type="molecule type" value="Genomic_DNA"/>
</dbReference>
<organism evidence="1 2">
    <name type="scientific">Paenibacillus hexagrammi</name>
    <dbReference type="NCBI Taxonomy" id="2908839"/>
    <lineage>
        <taxon>Bacteria</taxon>
        <taxon>Bacillati</taxon>
        <taxon>Bacillota</taxon>
        <taxon>Bacilli</taxon>
        <taxon>Bacillales</taxon>
        <taxon>Paenibacillaceae</taxon>
        <taxon>Paenibacillus</taxon>
    </lineage>
</organism>
<evidence type="ECO:0000313" key="1">
    <source>
        <dbReference type="EMBL" id="UJF31397.1"/>
    </source>
</evidence>
<keyword evidence="2" id="KW-1185">Reference proteome</keyword>
<accession>A0ABY3SC89</accession>
<protein>
    <submittedName>
        <fullName evidence="1">Uncharacterized protein</fullName>
    </submittedName>
</protein>
<reference evidence="1 2" key="1">
    <citation type="journal article" date="2024" name="Int. J. Syst. Evol. Microbiol.">
        <title>Paenibacillus hexagrammi sp. nov., a novel bacterium isolated from the gut content of Hexagrammos agrammus.</title>
        <authorList>
            <person name="Jung H.K."/>
            <person name="Kim D.G."/>
            <person name="Zin H."/>
            <person name="Park J."/>
            <person name="Jung H."/>
            <person name="Kim Y.O."/>
            <person name="Kong H.J."/>
            <person name="Kim J.W."/>
            <person name="Kim Y.S."/>
        </authorList>
    </citation>
    <scope>NUCLEOTIDE SEQUENCE [LARGE SCALE GENOMIC DNA]</scope>
    <source>
        <strain evidence="1 2">YPD9-1</strain>
    </source>
</reference>
<evidence type="ECO:0000313" key="2">
    <source>
        <dbReference type="Proteomes" id="UP001649230"/>
    </source>
</evidence>